<evidence type="ECO:0000313" key="1">
    <source>
        <dbReference type="EMBL" id="CAH3019516.1"/>
    </source>
</evidence>
<comment type="caution">
    <text evidence="1">The sequence shown here is derived from an EMBL/GenBank/DDBJ whole genome shotgun (WGS) entry which is preliminary data.</text>
</comment>
<accession>A0ABN8LQM4</accession>
<reference evidence="1 2" key="1">
    <citation type="submission" date="2022-05" db="EMBL/GenBank/DDBJ databases">
        <authorList>
            <consortium name="Genoscope - CEA"/>
            <person name="William W."/>
        </authorList>
    </citation>
    <scope>NUCLEOTIDE SEQUENCE [LARGE SCALE GENOMIC DNA]</scope>
</reference>
<name>A0ABN8LQM4_9CNID</name>
<organism evidence="1 2">
    <name type="scientific">Porites evermanni</name>
    <dbReference type="NCBI Taxonomy" id="104178"/>
    <lineage>
        <taxon>Eukaryota</taxon>
        <taxon>Metazoa</taxon>
        <taxon>Cnidaria</taxon>
        <taxon>Anthozoa</taxon>
        <taxon>Hexacorallia</taxon>
        <taxon>Scleractinia</taxon>
        <taxon>Fungiina</taxon>
        <taxon>Poritidae</taxon>
        <taxon>Porites</taxon>
    </lineage>
</organism>
<dbReference type="Proteomes" id="UP001159427">
    <property type="component" value="Unassembled WGS sequence"/>
</dbReference>
<dbReference type="EMBL" id="CALNXI010000117">
    <property type="protein sequence ID" value="CAH3019516.1"/>
    <property type="molecule type" value="Genomic_DNA"/>
</dbReference>
<protein>
    <submittedName>
        <fullName evidence="1">Uncharacterized protein</fullName>
    </submittedName>
</protein>
<proteinExistence type="predicted"/>
<gene>
    <name evidence="1" type="ORF">PEVE_00002847</name>
</gene>
<keyword evidence="2" id="KW-1185">Reference proteome</keyword>
<sequence length="276" mass="30488">MLRERLSVHLRKLESKVRKNVVHIVNVQLSKPSALCMASDDVLLVADDGLRVIHQVSLERDIVTIRGKSMRTLSNYPTHIESVESMTILESNNGDQSCKEIKRVSKFNELLVFTDIGARDVKSFNPHTNEVVHLAGDGCDTQNDGTGRCCSFIQAHGICCISNTIFVTDAAAGKVKLVVSMSGTLSFLYHLGLIYDSFGITCKESTPAQMTPELVVSNVRKVHQYVQSTLRKVKESDQLKEDASTNGPQGTVSKKTHTSIELLLKGMTNLMINLEK</sequence>
<evidence type="ECO:0000313" key="2">
    <source>
        <dbReference type="Proteomes" id="UP001159427"/>
    </source>
</evidence>
<dbReference type="SUPFAM" id="SSF63825">
    <property type="entry name" value="YWTD domain"/>
    <property type="match status" value="1"/>
</dbReference>